<dbReference type="HAMAP" id="MF_00335">
    <property type="entry name" value="RNase_Y"/>
    <property type="match status" value="1"/>
</dbReference>
<evidence type="ECO:0000256" key="2">
    <source>
        <dbReference type="ARBA" id="ARBA00022759"/>
    </source>
</evidence>
<dbReference type="InterPro" id="IPR006675">
    <property type="entry name" value="HDIG_dom"/>
</dbReference>
<keyword evidence="5" id="KW-0472">Membrane</keyword>
<keyword evidence="3 5" id="KW-0378">Hydrolase</keyword>
<dbReference type="CDD" id="cd22431">
    <property type="entry name" value="KH-I_RNaseY"/>
    <property type="match status" value="1"/>
</dbReference>
<keyword evidence="2 5" id="KW-0255">Endonuclease</keyword>
<comment type="function">
    <text evidence="5">Endoribonuclease that initiates mRNA decay.</text>
</comment>
<dbReference type="InterPro" id="IPR004088">
    <property type="entry name" value="KH_dom_type_1"/>
</dbReference>
<dbReference type="InterPro" id="IPR006674">
    <property type="entry name" value="HD_domain"/>
</dbReference>
<evidence type="ECO:0000256" key="7">
    <source>
        <dbReference type="SAM" id="Coils"/>
    </source>
</evidence>
<dbReference type="STRING" id="1801774.A3A05_00520"/>
<dbReference type="GO" id="GO:0004521">
    <property type="term" value="F:RNA endonuclease activity"/>
    <property type="evidence" value="ECO:0007669"/>
    <property type="project" value="UniProtKB-UniRule"/>
</dbReference>
<keyword evidence="5" id="KW-1003">Cell membrane</keyword>
<feature type="domain" description="HD" evidence="8">
    <location>
        <begin position="327"/>
        <end position="420"/>
    </location>
</feature>
<protein>
    <recommendedName>
        <fullName evidence="5 6">Ribonuclease Y</fullName>
        <shortName evidence="5">RNase Y</shortName>
        <ecNumber evidence="5 6">3.1.-.-</ecNumber>
    </recommendedName>
</protein>
<keyword evidence="5" id="KW-1133">Transmembrane helix</keyword>
<evidence type="ECO:0000256" key="5">
    <source>
        <dbReference type="HAMAP-Rule" id="MF_00335"/>
    </source>
</evidence>
<dbReference type="InterPro" id="IPR003607">
    <property type="entry name" value="HD/PDEase_dom"/>
</dbReference>
<dbReference type="SUPFAM" id="SSF54791">
    <property type="entry name" value="Eukaryotic type KH-domain (KH-domain type I)"/>
    <property type="match status" value="1"/>
</dbReference>
<dbReference type="InterPro" id="IPR036612">
    <property type="entry name" value="KH_dom_type_1_sf"/>
</dbReference>
<gene>
    <name evidence="5" type="primary">rny</name>
    <name evidence="9" type="ORF">A3A05_00520</name>
</gene>
<evidence type="ECO:0000259" key="8">
    <source>
        <dbReference type="PROSITE" id="PS51831"/>
    </source>
</evidence>
<evidence type="ECO:0000256" key="1">
    <source>
        <dbReference type="ARBA" id="ARBA00022722"/>
    </source>
</evidence>
<dbReference type="EC" id="3.1.-.-" evidence="5 6"/>
<keyword evidence="4 5" id="KW-0694">RNA-binding</keyword>
<evidence type="ECO:0000256" key="4">
    <source>
        <dbReference type="ARBA" id="ARBA00022884"/>
    </source>
</evidence>
<dbReference type="NCBIfam" id="TIGR00277">
    <property type="entry name" value="HDIG"/>
    <property type="match status" value="1"/>
</dbReference>
<evidence type="ECO:0000256" key="6">
    <source>
        <dbReference type="NCBIfam" id="TIGR03319"/>
    </source>
</evidence>
<comment type="similarity">
    <text evidence="5">Belongs to the RNase Y family.</text>
</comment>
<dbReference type="Proteomes" id="UP000176187">
    <property type="component" value="Unassembled WGS sequence"/>
</dbReference>
<dbReference type="SMART" id="SM00471">
    <property type="entry name" value="HDc"/>
    <property type="match status" value="1"/>
</dbReference>
<keyword evidence="5" id="KW-0812">Transmembrane</keyword>
<evidence type="ECO:0000313" key="9">
    <source>
        <dbReference type="EMBL" id="OGI86236.1"/>
    </source>
</evidence>
<accession>A0A1F6WWG8</accession>
<dbReference type="SUPFAM" id="SSF109604">
    <property type="entry name" value="HD-domain/PDEase-like"/>
    <property type="match status" value="1"/>
</dbReference>
<dbReference type="EMBL" id="MFUY01000011">
    <property type="protein sequence ID" value="OGI86236.1"/>
    <property type="molecule type" value="Genomic_DNA"/>
</dbReference>
<dbReference type="GO" id="GO:0006402">
    <property type="term" value="P:mRNA catabolic process"/>
    <property type="evidence" value="ECO:0007669"/>
    <property type="project" value="UniProtKB-UniRule"/>
</dbReference>
<dbReference type="Pfam" id="PF12072">
    <property type="entry name" value="RNase_Y_N"/>
    <property type="match status" value="1"/>
</dbReference>
<dbReference type="GO" id="GO:0005886">
    <property type="term" value="C:plasma membrane"/>
    <property type="evidence" value="ECO:0007669"/>
    <property type="project" value="UniProtKB-SubCell"/>
</dbReference>
<dbReference type="Gene3D" id="3.30.1370.10">
    <property type="entry name" value="K Homology domain, type 1"/>
    <property type="match status" value="1"/>
</dbReference>
<dbReference type="NCBIfam" id="TIGR03319">
    <property type="entry name" value="RNase_Y"/>
    <property type="match status" value="1"/>
</dbReference>
<dbReference type="InterPro" id="IPR004087">
    <property type="entry name" value="KH_dom"/>
</dbReference>
<dbReference type="Gene3D" id="1.10.3210.10">
    <property type="entry name" value="Hypothetical protein af1432"/>
    <property type="match status" value="1"/>
</dbReference>
<feature type="coiled-coil region" evidence="7">
    <location>
        <begin position="46"/>
        <end position="145"/>
    </location>
</feature>
<proteinExistence type="inferred from homology"/>
<reference evidence="9 10" key="1">
    <citation type="journal article" date="2016" name="Nat. Commun.">
        <title>Thousands of microbial genomes shed light on interconnected biogeochemical processes in an aquifer system.</title>
        <authorList>
            <person name="Anantharaman K."/>
            <person name="Brown C.T."/>
            <person name="Hug L.A."/>
            <person name="Sharon I."/>
            <person name="Castelle C.J."/>
            <person name="Probst A.J."/>
            <person name="Thomas B.C."/>
            <person name="Singh A."/>
            <person name="Wilkins M.J."/>
            <person name="Karaoz U."/>
            <person name="Brodie E.L."/>
            <person name="Williams K.H."/>
            <person name="Hubbard S.S."/>
            <person name="Banfield J.F."/>
        </authorList>
    </citation>
    <scope>NUCLEOTIDE SEQUENCE [LARGE SCALE GENOMIC DNA]</scope>
</reference>
<dbReference type="PROSITE" id="PS51831">
    <property type="entry name" value="HD"/>
    <property type="match status" value="1"/>
</dbReference>
<sequence>MKLMSIIIILIGVGVLLLGVLIGYYLRVIVALGKRRSIEIDIKRMLMDAKEEAQNITDEAKKASEGKLAELKEEEKKKEQEWRDKELRLVKKDEFLDARQVEIDKEVENIKLKVEEIKKIQEKVLKVEEEKRTELERVAKLTEGEAKEELLRDIEKKYEEDILVRIQKLENSNQEKLELRAKDILATSIQRLASSTASELMTTVVSIPNNEIKGKIIGKEGRNIRAFERASGVELIVDDTPGSIVISSFDPIRRQVARLALENLILDGRIQPAKIEELVEKAKEEINKIIKEKGEQAVYECGIFNFDPRIIAIIGRLYFRTSYGQNVLQHSIEMAHIAGMLAEELGADVAIAKAGALVHDIGKALDHEVQGTHIEIGIRILQKFGADERIITAMKSHHEDYPYETIEAIIVQTADAISGGRPGARRDSVENYLKRLQELEALVNAFPAVEKSYALQAGREIRIFVTPEKISDAEAKLLARDIAMKIEQELKYPGEIKVTLIRETRVIEYAR</sequence>
<dbReference type="InterPro" id="IPR017705">
    <property type="entry name" value="Ribonuclease_Y"/>
</dbReference>
<keyword evidence="1 5" id="KW-0540">Nuclease</keyword>
<dbReference type="AlphaFoldDB" id="A0A1F6WWG8"/>
<comment type="caution">
    <text evidence="9">The sequence shown here is derived from an EMBL/GenBank/DDBJ whole genome shotgun (WGS) entry which is preliminary data.</text>
</comment>
<feature type="transmembrane region" description="Helical" evidence="5">
    <location>
        <begin position="6"/>
        <end position="26"/>
    </location>
</feature>
<dbReference type="CDD" id="cd00077">
    <property type="entry name" value="HDc"/>
    <property type="match status" value="1"/>
</dbReference>
<dbReference type="PROSITE" id="PS50084">
    <property type="entry name" value="KH_TYPE_1"/>
    <property type="match status" value="1"/>
</dbReference>
<dbReference type="PANTHER" id="PTHR12826:SF15">
    <property type="entry name" value="RIBONUCLEASE Y"/>
    <property type="match status" value="1"/>
</dbReference>
<dbReference type="SMART" id="SM00322">
    <property type="entry name" value="KH"/>
    <property type="match status" value="1"/>
</dbReference>
<dbReference type="Pfam" id="PF00013">
    <property type="entry name" value="KH_1"/>
    <property type="match status" value="1"/>
</dbReference>
<dbReference type="PANTHER" id="PTHR12826">
    <property type="entry name" value="RIBONUCLEASE Y"/>
    <property type="match status" value="1"/>
</dbReference>
<dbReference type="Pfam" id="PF01966">
    <property type="entry name" value="HD"/>
    <property type="match status" value="1"/>
</dbReference>
<dbReference type="GO" id="GO:0016787">
    <property type="term" value="F:hydrolase activity"/>
    <property type="evidence" value="ECO:0007669"/>
    <property type="project" value="UniProtKB-KW"/>
</dbReference>
<comment type="subcellular location">
    <subcellularLocation>
        <location evidence="5">Cell membrane</location>
        <topology evidence="5">Single-pass membrane protein</topology>
    </subcellularLocation>
</comment>
<evidence type="ECO:0000313" key="10">
    <source>
        <dbReference type="Proteomes" id="UP000176187"/>
    </source>
</evidence>
<name>A0A1F6WWG8_9BACT</name>
<dbReference type="InterPro" id="IPR022711">
    <property type="entry name" value="RNase_Y_N"/>
</dbReference>
<evidence type="ECO:0000256" key="3">
    <source>
        <dbReference type="ARBA" id="ARBA00022801"/>
    </source>
</evidence>
<organism evidence="9 10">
    <name type="scientific">Candidatus Nomurabacteria bacterium RIFCSPLOWO2_01_FULL_41_12</name>
    <dbReference type="NCBI Taxonomy" id="1801774"/>
    <lineage>
        <taxon>Bacteria</taxon>
        <taxon>Candidatus Nomuraibacteriota</taxon>
    </lineage>
</organism>
<dbReference type="GO" id="GO:0003723">
    <property type="term" value="F:RNA binding"/>
    <property type="evidence" value="ECO:0007669"/>
    <property type="project" value="UniProtKB-UniRule"/>
</dbReference>
<keyword evidence="7" id="KW-0175">Coiled coil</keyword>